<name>A0A2V1N138_9LACO</name>
<sequence>MNRMDAAPMSPQDQFSELVKSAVIQQLADLTKGEDFKSGSKPEDEPTIWWDIAEAMKQTSMKRSFFDKYIRHTPEMRLVEFYPTNPETGEVSNKPYYEPEKFREAARKIQERWELAINK</sequence>
<evidence type="ECO:0000313" key="1">
    <source>
        <dbReference type="EMBL" id="PWG00979.1"/>
    </source>
</evidence>
<dbReference type="EMBL" id="QCXQ01000001">
    <property type="protein sequence ID" value="PWG00979.1"/>
    <property type="molecule type" value="Genomic_DNA"/>
</dbReference>
<accession>A0A2V1N138</accession>
<proteinExistence type="predicted"/>
<dbReference type="AlphaFoldDB" id="A0A2V1N138"/>
<dbReference type="Proteomes" id="UP000245080">
    <property type="component" value="Unassembled WGS sequence"/>
</dbReference>
<gene>
    <name evidence="1" type="ORF">DCM90_02045</name>
</gene>
<comment type="caution">
    <text evidence="1">The sequence shown here is derived from an EMBL/GenBank/DDBJ whole genome shotgun (WGS) entry which is preliminary data.</text>
</comment>
<keyword evidence="2" id="KW-1185">Reference proteome</keyword>
<evidence type="ECO:0000313" key="2">
    <source>
        <dbReference type="Proteomes" id="UP000245080"/>
    </source>
</evidence>
<reference evidence="1 2" key="1">
    <citation type="journal article" date="2018" name="Int. J. Syst. Evol. Microbiol.">
        <title>Lactobacillus bambusae sp. nov., isolated from a traditional fermented Ma-bamboo shoots of Taiwan.</title>
        <authorList>
            <person name="Wang L.-T."/>
        </authorList>
    </citation>
    <scope>NUCLEOTIDE SEQUENCE [LARGE SCALE GENOMIC DNA]</scope>
    <source>
        <strain evidence="1 2">BS-W1</strain>
    </source>
</reference>
<organism evidence="1 2">
    <name type="scientific">Levilactobacillus bambusae</name>
    <dbReference type="NCBI Taxonomy" id="2024736"/>
    <lineage>
        <taxon>Bacteria</taxon>
        <taxon>Bacillati</taxon>
        <taxon>Bacillota</taxon>
        <taxon>Bacilli</taxon>
        <taxon>Lactobacillales</taxon>
        <taxon>Lactobacillaceae</taxon>
        <taxon>Levilactobacillus</taxon>
    </lineage>
</organism>
<protein>
    <submittedName>
        <fullName evidence="1">Uncharacterized protein</fullName>
    </submittedName>
</protein>